<comment type="caution">
    <text evidence="1">The sequence shown here is derived from an EMBL/GenBank/DDBJ whole genome shotgun (WGS) entry which is preliminary data.</text>
</comment>
<evidence type="ECO:0000313" key="2">
    <source>
        <dbReference type="Proteomes" id="UP001444071"/>
    </source>
</evidence>
<organism evidence="1 2">
    <name type="scientific">Xenotaenia resolanae</name>
    <dbReference type="NCBI Taxonomy" id="208358"/>
    <lineage>
        <taxon>Eukaryota</taxon>
        <taxon>Metazoa</taxon>
        <taxon>Chordata</taxon>
        <taxon>Craniata</taxon>
        <taxon>Vertebrata</taxon>
        <taxon>Euteleostomi</taxon>
        <taxon>Actinopterygii</taxon>
        <taxon>Neopterygii</taxon>
        <taxon>Teleostei</taxon>
        <taxon>Neoteleostei</taxon>
        <taxon>Acanthomorphata</taxon>
        <taxon>Ovalentaria</taxon>
        <taxon>Atherinomorphae</taxon>
        <taxon>Cyprinodontiformes</taxon>
        <taxon>Goodeidae</taxon>
        <taxon>Xenotaenia</taxon>
    </lineage>
</organism>
<evidence type="ECO:0000313" key="1">
    <source>
        <dbReference type="EMBL" id="MEQ2267401.1"/>
    </source>
</evidence>
<keyword evidence="2" id="KW-1185">Reference proteome</keyword>
<sequence>MFIYVASSDPVLCSVSSDVKGPPAHRFSCGQSPYTDGAAWERKFCILTDSQLILLNKDEEVAGESQEAPTDSSRARSLRRTVSVPSEGQFPEFQPEGAAMLEILENKIQTSAALSDLLSWFPSLVPACFVSKGLFEMFLEGLICLLCVTSPPVYLLKPLNGKLVSKYTAGIETVTGLI</sequence>
<proteinExistence type="predicted"/>
<dbReference type="EMBL" id="JAHRIM010042008">
    <property type="protein sequence ID" value="MEQ2267401.1"/>
    <property type="molecule type" value="Genomic_DNA"/>
</dbReference>
<name>A0ABV0WCX5_9TELE</name>
<gene>
    <name evidence="1" type="ORF">XENORESO_005395</name>
</gene>
<dbReference type="Proteomes" id="UP001444071">
    <property type="component" value="Unassembled WGS sequence"/>
</dbReference>
<accession>A0ABV0WCX5</accession>
<reference evidence="1 2" key="1">
    <citation type="submission" date="2021-06" db="EMBL/GenBank/DDBJ databases">
        <authorList>
            <person name="Palmer J.M."/>
        </authorList>
    </citation>
    <scope>NUCLEOTIDE SEQUENCE [LARGE SCALE GENOMIC DNA]</scope>
    <source>
        <strain evidence="1 2">XR_2019</strain>
        <tissue evidence="1">Muscle</tissue>
    </source>
</reference>
<protein>
    <submittedName>
        <fullName evidence="1">Uncharacterized protein</fullName>
    </submittedName>
</protein>